<gene>
    <name evidence="2" type="ORF">PVT01_050033100</name>
</gene>
<dbReference type="EMBL" id="LT615243">
    <property type="protein sequence ID" value="SCO66028.1"/>
    <property type="molecule type" value="Genomic_DNA"/>
</dbReference>
<dbReference type="VEuPathDB" id="PlasmoDB:PVP01_0530100"/>
<name>A0A1G4GTW5_PLAVI</name>
<feature type="region of interest" description="Disordered" evidence="1">
    <location>
        <begin position="99"/>
        <end position="161"/>
    </location>
</feature>
<reference evidence="2 3" key="1">
    <citation type="submission" date="2016-07" db="EMBL/GenBank/DDBJ databases">
        <authorList>
            <consortium name="Pathogen Informatics"/>
        </authorList>
    </citation>
    <scope>NUCLEOTIDE SEQUENCE [LARGE SCALE GENOMIC DNA]</scope>
</reference>
<dbReference type="eggNOG" id="ENOG502QY4I">
    <property type="taxonomic scope" value="Eukaryota"/>
</dbReference>
<feature type="compositionally biased region" description="Polar residues" evidence="1">
    <location>
        <begin position="12"/>
        <end position="24"/>
    </location>
</feature>
<dbReference type="VEuPathDB" id="PlasmoDB:PVX_090125"/>
<dbReference type="Proteomes" id="UP000196402">
    <property type="component" value="Chromosome 5"/>
</dbReference>
<sequence>MEYHGREKGRWTTPNETSRGQSSKGDNYVFIDEKYKKYFDSISDIFEDKVECILKKHFKKNEPTNKNKLLCLNVCVLWQRRFLVLLSRSLNEFEAYRRRDDERGGGRQTGCEEPGRGASPPGVEENERGGEENERSGEENKTSADQNERGGNANETGGNNQHTEELKSFIKNVKVVDDQSIEVVYDANELSDDGRPSAQLTTDEIYYLLVESKKSENDLKKNIFTFLKYLPLFIKCIENKSLIEKAILESKLLLRDAQGSNPNEEEEEEEEEETSHSGQAHVNALPTGENLSPIEIKNKLDEVVHFDCNLSENLEAIFKAQVGILEMTDGKKFFTGGMDSLEGDTHGENITVKQTANRMENQQEQDEETREEYFPHHGNFNNLADVSKHFLSKKSSGSLVLPLSKINDLSLINNISTRSNQDVREDPSEGEAAFYVYKTNMDRLNLYGVDLLINLNNKLTHKISHIYSLIQFYTMLARDVFHEG</sequence>
<feature type="region of interest" description="Disordered" evidence="1">
    <location>
        <begin position="1"/>
        <end position="24"/>
    </location>
</feature>
<dbReference type="VEuPathDB" id="PlasmoDB:PVW1_050035300"/>
<evidence type="ECO:0000256" key="1">
    <source>
        <dbReference type="SAM" id="MobiDB-lite"/>
    </source>
</evidence>
<feature type="compositionally biased region" description="Basic and acidic residues" evidence="1">
    <location>
        <begin position="125"/>
        <end position="148"/>
    </location>
</feature>
<dbReference type="AlphaFoldDB" id="A0A1G4GTW5"/>
<evidence type="ECO:0000313" key="3">
    <source>
        <dbReference type="Proteomes" id="UP000196402"/>
    </source>
</evidence>
<evidence type="ECO:0000313" key="2">
    <source>
        <dbReference type="EMBL" id="SCO66028.1"/>
    </source>
</evidence>
<proteinExistence type="predicted"/>
<protein>
    <submittedName>
        <fullName evidence="2">Uncharacterized protein</fullName>
    </submittedName>
</protein>
<feature type="compositionally biased region" description="Acidic residues" evidence="1">
    <location>
        <begin position="263"/>
        <end position="273"/>
    </location>
</feature>
<organism evidence="2 3">
    <name type="scientific">Plasmodium vivax</name>
    <name type="common">malaria parasite P. vivax</name>
    <dbReference type="NCBI Taxonomy" id="5855"/>
    <lineage>
        <taxon>Eukaryota</taxon>
        <taxon>Sar</taxon>
        <taxon>Alveolata</taxon>
        <taxon>Apicomplexa</taxon>
        <taxon>Aconoidasida</taxon>
        <taxon>Haemosporida</taxon>
        <taxon>Plasmodiidae</taxon>
        <taxon>Plasmodium</taxon>
        <taxon>Plasmodium (Plasmodium)</taxon>
    </lineage>
</organism>
<dbReference type="VEuPathDB" id="PlasmoDB:PVPAM_050037700"/>
<accession>A0A1G4GTW5</accession>
<feature type="region of interest" description="Disordered" evidence="1">
    <location>
        <begin position="257"/>
        <end position="286"/>
    </location>
</feature>
<feature type="compositionally biased region" description="Basic and acidic residues" evidence="1">
    <location>
        <begin position="1"/>
        <end position="10"/>
    </location>
</feature>